<dbReference type="GO" id="GO:0034045">
    <property type="term" value="C:phagophore assembly site membrane"/>
    <property type="evidence" value="ECO:0007669"/>
    <property type="project" value="UniProtKB-SubCell"/>
</dbReference>
<comment type="similarity">
    <text evidence="3">Belongs to the ATG2 family.</text>
</comment>
<evidence type="ECO:0000256" key="5">
    <source>
        <dbReference type="ARBA" id="ARBA00022448"/>
    </source>
</evidence>
<keyword evidence="15" id="KW-1185">Reference proteome</keyword>
<evidence type="ECO:0000256" key="2">
    <source>
        <dbReference type="ARBA" id="ARBA00004623"/>
    </source>
</evidence>
<evidence type="ECO:0000256" key="4">
    <source>
        <dbReference type="ARBA" id="ARBA00018070"/>
    </source>
</evidence>
<organism evidence="14 15">
    <name type="scientific">Hanseniaspora valbyensis NRRL Y-1626</name>
    <dbReference type="NCBI Taxonomy" id="766949"/>
    <lineage>
        <taxon>Eukaryota</taxon>
        <taxon>Fungi</taxon>
        <taxon>Dikarya</taxon>
        <taxon>Ascomycota</taxon>
        <taxon>Saccharomycotina</taxon>
        <taxon>Saccharomycetes</taxon>
        <taxon>Saccharomycodales</taxon>
        <taxon>Saccharomycodaceae</taxon>
        <taxon>Hanseniaspora</taxon>
    </lineage>
</organism>
<dbReference type="GO" id="GO:0000045">
    <property type="term" value="P:autophagosome assembly"/>
    <property type="evidence" value="ECO:0007669"/>
    <property type="project" value="TreeGrafter"/>
</dbReference>
<dbReference type="AlphaFoldDB" id="A0A1B7TBG7"/>
<dbReference type="GO" id="GO:0034727">
    <property type="term" value="P:piecemeal microautophagy of the nucleus"/>
    <property type="evidence" value="ECO:0007669"/>
    <property type="project" value="TreeGrafter"/>
</dbReference>
<feature type="region of interest" description="Disordered" evidence="13">
    <location>
        <begin position="703"/>
        <end position="735"/>
    </location>
</feature>
<dbReference type="InterPro" id="IPR026849">
    <property type="entry name" value="ATG2"/>
</dbReference>
<keyword evidence="6" id="KW-0256">Endoplasmic reticulum</keyword>
<evidence type="ECO:0000256" key="7">
    <source>
        <dbReference type="ARBA" id="ARBA00023006"/>
    </source>
</evidence>
<evidence type="ECO:0000256" key="6">
    <source>
        <dbReference type="ARBA" id="ARBA00022824"/>
    </source>
</evidence>
<name>A0A1B7TBG7_9ASCO</name>
<comment type="subcellular location">
    <subcellularLocation>
        <location evidence="1">Endoplasmic reticulum membrane</location>
        <topology evidence="1">Peripheral membrane protein</topology>
    </subcellularLocation>
    <subcellularLocation>
        <location evidence="2">Preautophagosomal structure membrane</location>
        <topology evidence="2">Peripheral membrane protein</topology>
    </subcellularLocation>
</comment>
<dbReference type="PANTHER" id="PTHR13190:SF1">
    <property type="entry name" value="AUTOPHAGY-RELATED 2, ISOFORM A"/>
    <property type="match status" value="1"/>
</dbReference>
<evidence type="ECO:0000256" key="9">
    <source>
        <dbReference type="ARBA" id="ARBA00023136"/>
    </source>
</evidence>
<comment type="catalytic activity">
    <reaction evidence="11">
        <text>a 1,2-diacyl-sn-glycero-3-phosphoethanolamine(in) = a 1,2-diacyl-sn-glycero-3-phosphoethanolamine(out)</text>
        <dbReference type="Rhea" id="RHEA:38895"/>
        <dbReference type="ChEBI" id="CHEBI:64612"/>
    </reaction>
</comment>
<proteinExistence type="inferred from homology"/>
<feature type="compositionally biased region" description="Low complexity" evidence="13">
    <location>
        <begin position="132"/>
        <end position="147"/>
    </location>
</feature>
<feature type="region of interest" description="Disordered" evidence="13">
    <location>
        <begin position="117"/>
        <end position="154"/>
    </location>
</feature>
<dbReference type="GO" id="GO:0005789">
    <property type="term" value="C:endoplasmic reticulum membrane"/>
    <property type="evidence" value="ECO:0007669"/>
    <property type="project" value="UniProtKB-SubCell"/>
</dbReference>
<dbReference type="GO" id="GO:0032266">
    <property type="term" value="F:phosphatidylinositol-3-phosphate binding"/>
    <property type="evidence" value="ECO:0007669"/>
    <property type="project" value="TreeGrafter"/>
</dbReference>
<dbReference type="GO" id="GO:0061908">
    <property type="term" value="C:phagophore"/>
    <property type="evidence" value="ECO:0007669"/>
    <property type="project" value="TreeGrafter"/>
</dbReference>
<evidence type="ECO:0000256" key="3">
    <source>
        <dbReference type="ARBA" id="ARBA00009714"/>
    </source>
</evidence>
<evidence type="ECO:0000256" key="11">
    <source>
        <dbReference type="ARBA" id="ARBA00024615"/>
    </source>
</evidence>
<reference evidence="15" key="1">
    <citation type="journal article" date="2016" name="Proc. Natl. Acad. Sci. U.S.A.">
        <title>Comparative genomics of biotechnologically important yeasts.</title>
        <authorList>
            <person name="Riley R."/>
            <person name="Haridas S."/>
            <person name="Wolfe K.H."/>
            <person name="Lopes M.R."/>
            <person name="Hittinger C.T."/>
            <person name="Goeker M."/>
            <person name="Salamov A.A."/>
            <person name="Wisecaver J.H."/>
            <person name="Long T.M."/>
            <person name="Calvey C.H."/>
            <person name="Aerts A.L."/>
            <person name="Barry K.W."/>
            <person name="Choi C."/>
            <person name="Clum A."/>
            <person name="Coughlan A.Y."/>
            <person name="Deshpande S."/>
            <person name="Douglass A.P."/>
            <person name="Hanson S.J."/>
            <person name="Klenk H.-P."/>
            <person name="LaButti K.M."/>
            <person name="Lapidus A."/>
            <person name="Lindquist E.A."/>
            <person name="Lipzen A.M."/>
            <person name="Meier-Kolthoff J.P."/>
            <person name="Ohm R.A."/>
            <person name="Otillar R.P."/>
            <person name="Pangilinan J.L."/>
            <person name="Peng Y."/>
            <person name="Rokas A."/>
            <person name="Rosa C.A."/>
            <person name="Scheuner C."/>
            <person name="Sibirny A.A."/>
            <person name="Slot J.C."/>
            <person name="Stielow J.B."/>
            <person name="Sun H."/>
            <person name="Kurtzman C.P."/>
            <person name="Blackwell M."/>
            <person name="Grigoriev I.V."/>
            <person name="Jeffries T.W."/>
        </authorList>
    </citation>
    <scope>NUCLEOTIDE SEQUENCE [LARGE SCALE GENOMIC DNA]</scope>
    <source>
        <strain evidence="15">NRRL Y-1626</strain>
    </source>
</reference>
<keyword evidence="7" id="KW-0072">Autophagy</keyword>
<evidence type="ECO:0000313" key="15">
    <source>
        <dbReference type="Proteomes" id="UP000092321"/>
    </source>
</evidence>
<keyword evidence="9" id="KW-0472">Membrane</keyword>
<evidence type="ECO:0000256" key="12">
    <source>
        <dbReference type="ARBA" id="ARBA00024631"/>
    </source>
</evidence>
<keyword evidence="8" id="KW-0445">Lipid transport</keyword>
<dbReference type="OrthoDB" id="18982at2759"/>
<dbReference type="Pfam" id="PF13329">
    <property type="entry name" value="ATG2_CAD"/>
    <property type="match status" value="1"/>
</dbReference>
<dbReference type="GO" id="GO:0000422">
    <property type="term" value="P:autophagy of mitochondrion"/>
    <property type="evidence" value="ECO:0007669"/>
    <property type="project" value="TreeGrafter"/>
</dbReference>
<dbReference type="GO" id="GO:0006869">
    <property type="term" value="P:lipid transport"/>
    <property type="evidence" value="ECO:0007669"/>
    <property type="project" value="UniProtKB-KW"/>
</dbReference>
<comment type="caution">
    <text evidence="14">The sequence shown here is derived from an EMBL/GenBank/DDBJ whole genome shotgun (WGS) entry which is preliminary data.</text>
</comment>
<accession>A0A1B7TBG7</accession>
<protein>
    <recommendedName>
        <fullName evidence="4">Autophagy-related protein 2</fullName>
    </recommendedName>
</protein>
<keyword evidence="5" id="KW-0813">Transport</keyword>
<dbReference type="Proteomes" id="UP000092321">
    <property type="component" value="Unassembled WGS sequence"/>
</dbReference>
<dbReference type="EMBL" id="LXPE01000025">
    <property type="protein sequence ID" value="OBA26057.1"/>
    <property type="molecule type" value="Genomic_DNA"/>
</dbReference>
<evidence type="ECO:0000256" key="1">
    <source>
        <dbReference type="ARBA" id="ARBA00004406"/>
    </source>
</evidence>
<evidence type="ECO:0000313" key="14">
    <source>
        <dbReference type="EMBL" id="OBA26057.1"/>
    </source>
</evidence>
<dbReference type="GO" id="GO:0061709">
    <property type="term" value="P:reticulophagy"/>
    <property type="evidence" value="ECO:0007669"/>
    <property type="project" value="TreeGrafter"/>
</dbReference>
<dbReference type="GO" id="GO:0061723">
    <property type="term" value="P:glycophagy"/>
    <property type="evidence" value="ECO:0007669"/>
    <property type="project" value="TreeGrafter"/>
</dbReference>
<comment type="catalytic activity">
    <reaction evidence="12">
        <text>a 1,2-diacyl-sn-glycero-3-phosphocholine(in) = a 1,2-diacyl-sn-glycero-3-phosphocholine(out)</text>
        <dbReference type="Rhea" id="RHEA:38571"/>
        <dbReference type="ChEBI" id="CHEBI:57643"/>
    </reaction>
</comment>
<dbReference type="PANTHER" id="PTHR13190">
    <property type="entry name" value="AUTOPHAGY-RELATED 2, ISOFORM A"/>
    <property type="match status" value="1"/>
</dbReference>
<dbReference type="GO" id="GO:0043495">
    <property type="term" value="F:protein-membrane adaptor activity"/>
    <property type="evidence" value="ECO:0007669"/>
    <property type="project" value="TreeGrafter"/>
</dbReference>
<evidence type="ECO:0000256" key="10">
    <source>
        <dbReference type="ARBA" id="ARBA00024479"/>
    </source>
</evidence>
<sequence length="1252" mass="142850">MSWFTKNGIYEKVALYCIDKSPLLVDKDKLTCKDGIITMRDVRIDYKIDKSNKEQELSGYDEINGLIESIQLEISSNGLKIEFEGGEFMINGSNTSLNVNQLTEDLMKSVNLMKSSVNGDDEHEDNFKSHSKVSNSSNSISSMNTDSQRQNSMSSIDSFGYTKSVMLDIASSFMGSIEDFKNTSRTADINTEEEAKKFDQYYDDNLPEDISLDDDIEPPKSLLDSFKNKIIDMMLSNFQIKFSNTRILFTNMGMIIDIESMEAKSKENERFLDFYGIKIIDSNYKEKEKDVSDDETMMSSSIYMSAISSFSKNFENNQHTNNENESKVILSLEDISFFFISNNDPKKFIPQEIMVSPFTVEFDNMKFQIESFNILISKSINKYTFKINEFTFELHSESIDKNGYKIELIGIEYGNFVKNQHTNESIPTFDTLTVQKFKISHKHLNFSSKKSKSGNEAIIIIFKNNLDDRSIELKFKTLELVAKTYRINSGVILKIPRIFATYHNNKLKGAIKTFSISLIESFKKLNTVNDAVVVDNISFQFVDKTLNLNIDEMLGNFCCDSFHCFIQTMMDISYTESFPDNLKYERDVDSKKPPLNLKDILFGEDFFTANLLYKSEDIIDSVNDVENNTGFQTEKKFKLKKNFLSDLINKKVNKPSNRTDLKGFNDHLSKFNLNLQLETLSLKMFEGYHFDYTKNLIKENILNSTKEEENTDDNEGGGGEEEKEEGEENDGNKEVNEAPNILFNSIYIPSKSNKTNPINIEKSGYLEEFVFGKRNLPFLGKSQKHSGELVVDRLEIKFENLTPDFSPTQDLKKEDAFVMTRFCVSAKNLDILDNVESSNFNKFLTSFKSPQLDHSCFAQNLKLIDFELENVRPDPHLLTSELRMGLKTLPLKLHINEDFVDFLMRFFTFNDPRFELIDEYPEEVFIQKFEIASMNISIDYKSKETKANEENEKKIKSIFLKTLRSLIVVENCDIKLKHLIMYAIDSGDDIGRVFQDKWLNDIVSSQRLALMGGVSPLKSAMNLSSAVKTLIEQPIQQASNVGWTRSLQNGLLDFGKTTTNELLKLGVNISGGTQNLLEATETSLIASNSNNDNTTGIDKRNEDELLQKSLKMNQLAYNDDLIGNNIIADNNKQISTTTALSSSSSTNDKRKRVDIKQPETFKEGLSLAYSTLGNNFNIALKTAMSTSKDLHQTENNSEAAKLFLNNIGVTFLRPLIGASDAISKSFQGLQGHLQDDELTYYINQKLKDKYKH</sequence>
<gene>
    <name evidence="14" type="ORF">HANVADRAFT_53434</name>
</gene>
<feature type="compositionally biased region" description="Acidic residues" evidence="13">
    <location>
        <begin position="709"/>
        <end position="729"/>
    </location>
</feature>
<evidence type="ECO:0000256" key="8">
    <source>
        <dbReference type="ARBA" id="ARBA00023055"/>
    </source>
</evidence>
<evidence type="ECO:0000256" key="13">
    <source>
        <dbReference type="SAM" id="MobiDB-lite"/>
    </source>
</evidence>
<comment type="catalytic activity">
    <reaction evidence="10">
        <text>a 1,2-diacyl-sn-glycero-3-phospho-L-serine(in) = a 1,2-diacyl-sn-glycero-3-phospho-L-serine(out)</text>
        <dbReference type="Rhea" id="RHEA:38663"/>
        <dbReference type="ChEBI" id="CHEBI:57262"/>
    </reaction>
</comment>